<evidence type="ECO:0000313" key="8">
    <source>
        <dbReference type="EMBL" id="PKS07577.1"/>
    </source>
</evidence>
<name>A0A2N3N571_9PEZI</name>
<gene>
    <name evidence="8" type="ORF">jhhlp_006181</name>
</gene>
<accession>A0A2N3N571</accession>
<feature type="coiled-coil region" evidence="7">
    <location>
        <begin position="135"/>
        <end position="162"/>
    </location>
</feature>
<keyword evidence="7" id="KW-0175">Coiled coil</keyword>
<evidence type="ECO:0000313" key="9">
    <source>
        <dbReference type="Proteomes" id="UP000233524"/>
    </source>
</evidence>
<keyword evidence="3" id="KW-0507">mRNA processing</keyword>
<evidence type="ECO:0000256" key="6">
    <source>
        <dbReference type="ARBA" id="ARBA00023242"/>
    </source>
</evidence>
<dbReference type="AlphaFoldDB" id="A0A2N3N571"/>
<dbReference type="GO" id="GO:0008380">
    <property type="term" value="P:RNA splicing"/>
    <property type="evidence" value="ECO:0007669"/>
    <property type="project" value="UniProtKB-KW"/>
</dbReference>
<keyword evidence="5" id="KW-0508">mRNA splicing</keyword>
<protein>
    <recommendedName>
        <fullName evidence="10">Pre-mRNA-splicing factor SPF27</fullName>
    </recommendedName>
</protein>
<dbReference type="STRING" id="41688.A0A2N3N571"/>
<organism evidence="8 9">
    <name type="scientific">Lomentospora prolificans</name>
    <dbReference type="NCBI Taxonomy" id="41688"/>
    <lineage>
        <taxon>Eukaryota</taxon>
        <taxon>Fungi</taxon>
        <taxon>Dikarya</taxon>
        <taxon>Ascomycota</taxon>
        <taxon>Pezizomycotina</taxon>
        <taxon>Sordariomycetes</taxon>
        <taxon>Hypocreomycetidae</taxon>
        <taxon>Microascales</taxon>
        <taxon>Microascaceae</taxon>
        <taxon>Lomentospora</taxon>
    </lineage>
</organism>
<dbReference type="GO" id="GO:0006397">
    <property type="term" value="P:mRNA processing"/>
    <property type="evidence" value="ECO:0007669"/>
    <property type="project" value="UniProtKB-KW"/>
</dbReference>
<evidence type="ECO:0000256" key="7">
    <source>
        <dbReference type="SAM" id="Coils"/>
    </source>
</evidence>
<comment type="caution">
    <text evidence="8">The sequence shown here is derived from an EMBL/GenBank/DDBJ whole genome shotgun (WGS) entry which is preliminary data.</text>
</comment>
<keyword evidence="6" id="KW-0539">Nucleus</keyword>
<comment type="subcellular location">
    <subcellularLocation>
        <location evidence="1">Nucleus</location>
    </subcellularLocation>
</comment>
<dbReference type="InterPro" id="IPR008409">
    <property type="entry name" value="SPF27"/>
</dbReference>
<evidence type="ECO:0000256" key="4">
    <source>
        <dbReference type="ARBA" id="ARBA00022728"/>
    </source>
</evidence>
<keyword evidence="4" id="KW-0747">Spliceosome</keyword>
<dbReference type="VEuPathDB" id="FungiDB:jhhlp_006181"/>
<reference evidence="8 9" key="1">
    <citation type="journal article" date="2017" name="G3 (Bethesda)">
        <title>First Draft Genome Sequence of the Pathogenic Fungus Lomentospora prolificans (Formerly Scedosporium prolificans).</title>
        <authorList>
            <person name="Luo R."/>
            <person name="Zimin A."/>
            <person name="Workman R."/>
            <person name="Fan Y."/>
            <person name="Pertea G."/>
            <person name="Grossman N."/>
            <person name="Wear M.P."/>
            <person name="Jia B."/>
            <person name="Miller H."/>
            <person name="Casadevall A."/>
            <person name="Timp W."/>
            <person name="Zhang S.X."/>
            <person name="Salzberg S.L."/>
        </authorList>
    </citation>
    <scope>NUCLEOTIDE SEQUENCE [LARGE SCALE GENOMIC DNA]</scope>
    <source>
        <strain evidence="8 9">JHH-5317</strain>
    </source>
</reference>
<dbReference type="Proteomes" id="UP000233524">
    <property type="component" value="Unassembled WGS sequence"/>
</dbReference>
<sequence length="209" mass="22925">MSIRAEIFESRPYIDAEPTESELATAQALIASELDTKPGPHPSLPVPCSPSFSPAIYSLISPAEPHKPLSAIDLSRYEEQDPLPSNVALPDALNSLSRAYASAAYLSGRSTSLDLLNTHGKNAWLIANWQLESYLTILEAQLKAARASVDRLALERRRAQDQVAGEMAGLEDAWKKGVARTLETEVAVEQLKREIRERMRARGDAMDTA</sequence>
<dbReference type="PANTHER" id="PTHR13296:SF0">
    <property type="entry name" value="PRE-MRNA-SPLICING FACTOR SPF27"/>
    <property type="match status" value="1"/>
</dbReference>
<evidence type="ECO:0008006" key="10">
    <source>
        <dbReference type="Google" id="ProtNLM"/>
    </source>
</evidence>
<dbReference type="Pfam" id="PF05700">
    <property type="entry name" value="BCAS2"/>
    <property type="match status" value="1"/>
</dbReference>
<evidence type="ECO:0000256" key="1">
    <source>
        <dbReference type="ARBA" id="ARBA00004123"/>
    </source>
</evidence>
<proteinExistence type="inferred from homology"/>
<evidence type="ECO:0000256" key="2">
    <source>
        <dbReference type="ARBA" id="ARBA00010788"/>
    </source>
</evidence>
<dbReference type="GO" id="GO:0000974">
    <property type="term" value="C:Prp19 complex"/>
    <property type="evidence" value="ECO:0007669"/>
    <property type="project" value="TreeGrafter"/>
</dbReference>
<evidence type="ECO:0000256" key="3">
    <source>
        <dbReference type="ARBA" id="ARBA00022664"/>
    </source>
</evidence>
<dbReference type="GO" id="GO:0071013">
    <property type="term" value="C:catalytic step 2 spliceosome"/>
    <property type="evidence" value="ECO:0007669"/>
    <property type="project" value="TreeGrafter"/>
</dbReference>
<evidence type="ECO:0000256" key="5">
    <source>
        <dbReference type="ARBA" id="ARBA00023187"/>
    </source>
</evidence>
<dbReference type="OrthoDB" id="205794at2759"/>
<dbReference type="InParanoid" id="A0A2N3N571"/>
<dbReference type="PANTHER" id="PTHR13296">
    <property type="entry name" value="BCAS2 PROTEIN"/>
    <property type="match status" value="1"/>
</dbReference>
<comment type="similarity">
    <text evidence="2">Belongs to the SPF27 family.</text>
</comment>
<dbReference type="EMBL" id="NLAX01000701">
    <property type="protein sequence ID" value="PKS07577.1"/>
    <property type="molecule type" value="Genomic_DNA"/>
</dbReference>
<dbReference type="GO" id="GO:0071011">
    <property type="term" value="C:precatalytic spliceosome"/>
    <property type="evidence" value="ECO:0007669"/>
    <property type="project" value="TreeGrafter"/>
</dbReference>
<keyword evidence="9" id="KW-1185">Reference proteome</keyword>